<dbReference type="EMBL" id="UZAH01028735">
    <property type="protein sequence ID" value="VDP02037.1"/>
    <property type="molecule type" value="Genomic_DNA"/>
</dbReference>
<proteinExistence type="predicted"/>
<evidence type="ECO:0000313" key="5">
    <source>
        <dbReference type="Proteomes" id="UP000050761"/>
    </source>
</evidence>
<dbReference type="InterPro" id="IPR045357">
    <property type="entry name" value="Aminopeptidase_N-like_N"/>
</dbReference>
<keyword evidence="2" id="KW-1133">Transmembrane helix</keyword>
<feature type="region of interest" description="Disordered" evidence="1">
    <location>
        <begin position="46"/>
        <end position="68"/>
    </location>
</feature>
<keyword evidence="2" id="KW-0812">Transmembrane</keyword>
<evidence type="ECO:0000259" key="3">
    <source>
        <dbReference type="Pfam" id="PF17900"/>
    </source>
</evidence>
<dbReference type="Gene3D" id="2.60.40.1730">
    <property type="entry name" value="tricorn interacting facor f3 domain"/>
    <property type="match status" value="1"/>
</dbReference>
<evidence type="ECO:0000313" key="6">
    <source>
        <dbReference type="WBParaSite" id="HPBE_0001519201-mRNA-1"/>
    </source>
</evidence>
<dbReference type="Pfam" id="PF17900">
    <property type="entry name" value="Peptidase_M1_N"/>
    <property type="match status" value="1"/>
</dbReference>
<accession>A0A183G1T6</accession>
<dbReference type="SUPFAM" id="SSF63737">
    <property type="entry name" value="Leukotriene A4 hydrolase N-terminal domain"/>
    <property type="match status" value="1"/>
</dbReference>
<evidence type="ECO:0000256" key="1">
    <source>
        <dbReference type="SAM" id="MobiDB-lite"/>
    </source>
</evidence>
<dbReference type="WBParaSite" id="HPBE_0001519201-mRNA-1">
    <property type="protein sequence ID" value="HPBE_0001519201-mRNA-1"/>
    <property type="gene ID" value="HPBE_0001519201"/>
</dbReference>
<protein>
    <submittedName>
        <fullName evidence="6">Peptidase_M1_N domain-containing protein</fullName>
    </submittedName>
</protein>
<organism evidence="5 6">
    <name type="scientific">Heligmosomoides polygyrus</name>
    <name type="common">Parasitic roundworm</name>
    <dbReference type="NCBI Taxonomy" id="6339"/>
    <lineage>
        <taxon>Eukaryota</taxon>
        <taxon>Metazoa</taxon>
        <taxon>Ecdysozoa</taxon>
        <taxon>Nematoda</taxon>
        <taxon>Chromadorea</taxon>
        <taxon>Rhabditida</taxon>
        <taxon>Rhabditina</taxon>
        <taxon>Rhabditomorpha</taxon>
        <taxon>Strongyloidea</taxon>
        <taxon>Heligmosomidae</taxon>
        <taxon>Heligmosomoides</taxon>
    </lineage>
</organism>
<keyword evidence="5" id="KW-1185">Reference proteome</keyword>
<dbReference type="AlphaFoldDB" id="A0A183G1T6"/>
<reference evidence="4 5" key="1">
    <citation type="submission" date="2018-11" db="EMBL/GenBank/DDBJ databases">
        <authorList>
            <consortium name="Pathogen Informatics"/>
        </authorList>
    </citation>
    <scope>NUCLEOTIDE SEQUENCE [LARGE SCALE GENOMIC DNA]</scope>
</reference>
<dbReference type="OrthoDB" id="10031169at2759"/>
<feature type="transmembrane region" description="Helical" evidence="2">
    <location>
        <begin position="16"/>
        <end position="36"/>
    </location>
</feature>
<name>A0A183G1T6_HELPZ</name>
<evidence type="ECO:0000256" key="2">
    <source>
        <dbReference type="SAM" id="Phobius"/>
    </source>
</evidence>
<gene>
    <name evidence="4" type="ORF">HPBE_LOCUS15191</name>
</gene>
<dbReference type="Proteomes" id="UP000050761">
    <property type="component" value="Unassembled WGS sequence"/>
</dbReference>
<accession>A0A3P7ZJF5</accession>
<reference evidence="6" key="2">
    <citation type="submission" date="2019-09" db="UniProtKB">
        <authorList>
            <consortium name="WormBaseParasite"/>
        </authorList>
    </citation>
    <scope>IDENTIFICATION</scope>
</reference>
<dbReference type="InterPro" id="IPR042097">
    <property type="entry name" value="Aminopeptidase_N-like_N_sf"/>
</dbReference>
<feature type="domain" description="Aminopeptidase N-like N-terminal" evidence="3">
    <location>
        <begin position="90"/>
        <end position="211"/>
    </location>
</feature>
<keyword evidence="2" id="KW-0472">Membrane</keyword>
<evidence type="ECO:0000313" key="4">
    <source>
        <dbReference type="EMBL" id="VDP02037.1"/>
    </source>
</evidence>
<sequence>MPPPPPAVTRDAKRPLVLAVVLLGMIFILIYILITFPRPLVSKPRHLAPSPQPAATGAVVTRSDTTHADPDPFRFSHQPFHRHHIPNIVQPSLYQVQLKVYLPWRPGVTFGPLDFTMDGMTRMSFTVRRSTRRLQLHVKQLNITSAHLFKGFEEMAIDEISEDYPQLLDIFTATDLRPGCNYTLVLEFRGQINNPKFVGIFSAPYRHGSENRYADINSLFFELSRSYMYTILVANYTLF</sequence>